<keyword evidence="2" id="KW-1185">Reference proteome</keyword>
<evidence type="ECO:0000313" key="1">
    <source>
        <dbReference type="EMBL" id="KAJ1673501.1"/>
    </source>
</evidence>
<gene>
    <name evidence="1" type="ORF">EV182_005109</name>
</gene>
<organism evidence="1 2">
    <name type="scientific">Spiromyces aspiralis</name>
    <dbReference type="NCBI Taxonomy" id="68401"/>
    <lineage>
        <taxon>Eukaryota</taxon>
        <taxon>Fungi</taxon>
        <taxon>Fungi incertae sedis</taxon>
        <taxon>Zoopagomycota</taxon>
        <taxon>Kickxellomycotina</taxon>
        <taxon>Kickxellomycetes</taxon>
        <taxon>Kickxellales</taxon>
        <taxon>Kickxellaceae</taxon>
        <taxon>Spiromyces</taxon>
    </lineage>
</organism>
<sequence>MSYYNGHNDPHYPSNRPGGGRPYSPGAEQVQRRYSPPVDEYHHQQRQQQQR</sequence>
<dbReference type="Proteomes" id="UP001145114">
    <property type="component" value="Unassembled WGS sequence"/>
</dbReference>
<reference evidence="1" key="1">
    <citation type="submission" date="2022-06" db="EMBL/GenBank/DDBJ databases">
        <title>Phylogenomic reconstructions and comparative analyses of Kickxellomycotina fungi.</title>
        <authorList>
            <person name="Reynolds N.K."/>
            <person name="Stajich J.E."/>
            <person name="Barry K."/>
            <person name="Grigoriev I.V."/>
            <person name="Crous P."/>
            <person name="Smith M.E."/>
        </authorList>
    </citation>
    <scope>NUCLEOTIDE SEQUENCE</scope>
    <source>
        <strain evidence="1">RSA 2271</strain>
    </source>
</reference>
<dbReference type="EMBL" id="JAMZIH010006868">
    <property type="protein sequence ID" value="KAJ1673501.1"/>
    <property type="molecule type" value="Genomic_DNA"/>
</dbReference>
<feature type="non-terminal residue" evidence="1">
    <location>
        <position position="51"/>
    </location>
</feature>
<proteinExistence type="predicted"/>
<name>A0ACC1HCY6_9FUNG</name>
<accession>A0ACC1HCY6</accession>
<protein>
    <submittedName>
        <fullName evidence="1">Uncharacterized protein</fullName>
    </submittedName>
</protein>
<evidence type="ECO:0000313" key="2">
    <source>
        <dbReference type="Proteomes" id="UP001145114"/>
    </source>
</evidence>
<comment type="caution">
    <text evidence="1">The sequence shown here is derived from an EMBL/GenBank/DDBJ whole genome shotgun (WGS) entry which is preliminary data.</text>
</comment>